<accession>A0A4V1J4Q1</accession>
<dbReference type="STRING" id="215637.A0A4V1J4Q1"/>
<proteinExistence type="predicted"/>
<protein>
    <submittedName>
        <fullName evidence="1">Uncharacterized protein</fullName>
    </submittedName>
</protein>
<evidence type="ECO:0000313" key="1">
    <source>
        <dbReference type="EMBL" id="RKP36339.1"/>
    </source>
</evidence>
<organism evidence="1 2">
    <name type="scientific">Dimargaris cristalligena</name>
    <dbReference type="NCBI Taxonomy" id="215637"/>
    <lineage>
        <taxon>Eukaryota</taxon>
        <taxon>Fungi</taxon>
        <taxon>Fungi incertae sedis</taxon>
        <taxon>Zoopagomycota</taxon>
        <taxon>Kickxellomycotina</taxon>
        <taxon>Dimargaritomycetes</taxon>
        <taxon>Dimargaritales</taxon>
        <taxon>Dimargaritaceae</taxon>
        <taxon>Dimargaris</taxon>
    </lineage>
</organism>
<evidence type="ECO:0000313" key="2">
    <source>
        <dbReference type="Proteomes" id="UP000268162"/>
    </source>
</evidence>
<reference evidence="2" key="1">
    <citation type="journal article" date="2018" name="Nat. Microbiol.">
        <title>Leveraging single-cell genomics to expand the fungal tree of life.</title>
        <authorList>
            <person name="Ahrendt S.R."/>
            <person name="Quandt C.A."/>
            <person name="Ciobanu D."/>
            <person name="Clum A."/>
            <person name="Salamov A."/>
            <person name="Andreopoulos B."/>
            <person name="Cheng J.F."/>
            <person name="Woyke T."/>
            <person name="Pelin A."/>
            <person name="Henrissat B."/>
            <person name="Reynolds N.K."/>
            <person name="Benny G.L."/>
            <person name="Smith M.E."/>
            <person name="James T.Y."/>
            <person name="Grigoriev I.V."/>
        </authorList>
    </citation>
    <scope>NUCLEOTIDE SEQUENCE [LARGE SCALE GENOMIC DNA]</scope>
    <source>
        <strain evidence="2">RSA 468</strain>
    </source>
</reference>
<dbReference type="EMBL" id="ML002671">
    <property type="protein sequence ID" value="RKP36339.1"/>
    <property type="molecule type" value="Genomic_DNA"/>
</dbReference>
<gene>
    <name evidence="1" type="ORF">BJ085DRAFT_21191</name>
</gene>
<dbReference type="Proteomes" id="UP000268162">
    <property type="component" value="Unassembled WGS sequence"/>
</dbReference>
<name>A0A4V1J4Q1_9FUNG</name>
<sequence length="281" mass="31974">MVSHLGVANQNTSSPVTAVAARNHTPNHHLNSSQNQTQSALSPEQVQRVDEIFFNFLQRICSDLNATDAKGETIHQTLMAKKMQKLEQTPDYRPFRFRIQAFTNAFQEELRRHGLSEEEIGIRKVKQYLWGQRHISRFNDDGNKSKSKGNHVWNVEAKKLPTGVWTFWQFSRRITPAPPKAIRIGSHFEWAPKVWDPQIQHPKVIFSSPGLPPWLNWADNVLSGVPGMDAQSFELKVNVQYCEKDIVPGRLEEKFTIMVTNSMDPNGGGGVAMNMSDFQLP</sequence>
<dbReference type="AlphaFoldDB" id="A0A4V1J4Q1"/>
<keyword evidence="2" id="KW-1185">Reference proteome</keyword>